<dbReference type="EMBL" id="JASMQC010000027">
    <property type="protein sequence ID" value="KAK1933832.1"/>
    <property type="molecule type" value="Genomic_DNA"/>
</dbReference>
<comment type="caution">
    <text evidence="1">The sequence shown here is derived from an EMBL/GenBank/DDBJ whole genome shotgun (WGS) entry which is preliminary data.</text>
</comment>
<protein>
    <submittedName>
        <fullName evidence="1">Uncharacterized protein</fullName>
    </submittedName>
</protein>
<keyword evidence="2" id="KW-1185">Reference proteome</keyword>
<sequence>MVKRRVRDSVDTDNDDEEKSFEYSVPLFTPVVPPQVISISHEALLKWRDQRREYEAKLIARCRASGEDYDTVT</sequence>
<organism evidence="1 2">
    <name type="scientific">Phytophthora citrophthora</name>
    <dbReference type="NCBI Taxonomy" id="4793"/>
    <lineage>
        <taxon>Eukaryota</taxon>
        <taxon>Sar</taxon>
        <taxon>Stramenopiles</taxon>
        <taxon>Oomycota</taxon>
        <taxon>Peronosporomycetes</taxon>
        <taxon>Peronosporales</taxon>
        <taxon>Peronosporaceae</taxon>
        <taxon>Phytophthora</taxon>
    </lineage>
</organism>
<dbReference type="Proteomes" id="UP001259832">
    <property type="component" value="Unassembled WGS sequence"/>
</dbReference>
<evidence type="ECO:0000313" key="2">
    <source>
        <dbReference type="Proteomes" id="UP001259832"/>
    </source>
</evidence>
<name>A0AAD9LFN2_9STRA</name>
<gene>
    <name evidence="1" type="ORF">P3T76_011592</name>
</gene>
<dbReference type="AlphaFoldDB" id="A0AAD9LFN2"/>
<proteinExistence type="predicted"/>
<reference evidence="1" key="1">
    <citation type="submission" date="2023-08" db="EMBL/GenBank/DDBJ databases">
        <title>Reference Genome Resource for the Citrus Pathogen Phytophthora citrophthora.</title>
        <authorList>
            <person name="Moller H."/>
            <person name="Coetzee B."/>
            <person name="Rose L.J."/>
            <person name="Van Niekerk J.M."/>
        </authorList>
    </citation>
    <scope>NUCLEOTIDE SEQUENCE</scope>
    <source>
        <strain evidence="1">STE-U-9442</strain>
    </source>
</reference>
<accession>A0AAD9LFN2</accession>
<evidence type="ECO:0000313" key="1">
    <source>
        <dbReference type="EMBL" id="KAK1933832.1"/>
    </source>
</evidence>